<evidence type="ECO:0000259" key="9">
    <source>
        <dbReference type="Pfam" id="PF01578"/>
    </source>
</evidence>
<feature type="transmembrane region" description="Helical" evidence="8">
    <location>
        <begin position="145"/>
        <end position="164"/>
    </location>
</feature>
<evidence type="ECO:0000256" key="1">
    <source>
        <dbReference type="ARBA" id="ARBA00004141"/>
    </source>
</evidence>
<dbReference type="GO" id="GO:0015232">
    <property type="term" value="F:heme transmembrane transporter activity"/>
    <property type="evidence" value="ECO:0007669"/>
    <property type="project" value="InterPro"/>
</dbReference>
<keyword evidence="5" id="KW-0201">Cytochrome c-type biogenesis</keyword>
<keyword evidence="4 8" id="KW-0812">Transmembrane</keyword>
<protein>
    <recommendedName>
        <fullName evidence="3">Heme exporter protein C</fullName>
    </recommendedName>
</protein>
<evidence type="ECO:0000256" key="2">
    <source>
        <dbReference type="ARBA" id="ARBA00005840"/>
    </source>
</evidence>
<feature type="transmembrane region" description="Helical" evidence="8">
    <location>
        <begin position="184"/>
        <end position="201"/>
    </location>
</feature>
<accession>A0A0L6W4V2</accession>
<proteinExistence type="inferred from homology"/>
<dbReference type="RefSeq" id="WP_013121119.1">
    <property type="nucleotide sequence ID" value="NZ_LGTE01000003.1"/>
</dbReference>
<comment type="caution">
    <text evidence="10">The sequence shown here is derived from an EMBL/GenBank/DDBJ whole genome shotgun (WGS) entry which is preliminary data.</text>
</comment>
<reference evidence="11" key="1">
    <citation type="submission" date="2015-07" db="EMBL/GenBank/DDBJ databases">
        <title>Complete Genome of Thermincola ferriacetica strain Z-0001T.</title>
        <authorList>
            <person name="Lusk B."/>
            <person name="Badalamenti J.P."/>
            <person name="Parameswaran P."/>
            <person name="Bond D.R."/>
            <person name="Torres C.I."/>
        </authorList>
    </citation>
    <scope>NUCLEOTIDE SEQUENCE [LARGE SCALE GENOMIC DNA]</scope>
    <source>
        <strain evidence="11">Z-0001</strain>
    </source>
</reference>
<evidence type="ECO:0000256" key="7">
    <source>
        <dbReference type="ARBA" id="ARBA00023136"/>
    </source>
</evidence>
<dbReference type="InterPro" id="IPR045062">
    <property type="entry name" value="Cyt_c_biogenesis_CcsA/CcmC"/>
</dbReference>
<evidence type="ECO:0000256" key="6">
    <source>
        <dbReference type="ARBA" id="ARBA00022989"/>
    </source>
</evidence>
<name>A0A0L6W4V2_9FIRM</name>
<dbReference type="AlphaFoldDB" id="A0A0L6W4V2"/>
<dbReference type="PANTHER" id="PTHR30071">
    <property type="entry name" value="HEME EXPORTER PROTEIN C"/>
    <property type="match status" value="1"/>
</dbReference>
<comment type="subcellular location">
    <subcellularLocation>
        <location evidence="1">Membrane</location>
        <topology evidence="1">Multi-pass membrane protein</topology>
    </subcellularLocation>
</comment>
<sequence>MLAKIEQAIGVVATVLMAVAIYLVFAWVPNEKIMGPVQKIFYFHVASAWIAFFAFFVVFIASIVYLKTRNSKWDWWAAASAKIGLLFTTIVILTGPIWGKSAWGAWWTWDPRLTTTLILWFIYAGYVLVRVTVDEKEKRERFSALFGIIGFLDVPIVWFSISWWNTIHPKILNSSGMAISPKMFTTLMVSLAAFTALYGWLMPRLYRIERLEERFDRLKEEVRNYR</sequence>
<comment type="similarity">
    <text evidence="2">Belongs to the CcmC/CycZ/HelC family.</text>
</comment>
<feature type="domain" description="Cytochrome c assembly protein" evidence="9">
    <location>
        <begin position="10"/>
        <end position="168"/>
    </location>
</feature>
<dbReference type="GO" id="GO:0020037">
    <property type="term" value="F:heme binding"/>
    <property type="evidence" value="ECO:0007669"/>
    <property type="project" value="InterPro"/>
</dbReference>
<dbReference type="PANTHER" id="PTHR30071:SF1">
    <property type="entry name" value="CYTOCHROME B_B6 PROTEIN-RELATED"/>
    <property type="match status" value="1"/>
</dbReference>
<dbReference type="GO" id="GO:0017004">
    <property type="term" value="P:cytochrome complex assembly"/>
    <property type="evidence" value="ECO:0007669"/>
    <property type="project" value="UniProtKB-KW"/>
</dbReference>
<evidence type="ECO:0000313" key="11">
    <source>
        <dbReference type="Proteomes" id="UP000037175"/>
    </source>
</evidence>
<feature type="transmembrane region" description="Helical" evidence="8">
    <location>
        <begin position="40"/>
        <end position="66"/>
    </location>
</feature>
<evidence type="ECO:0000256" key="5">
    <source>
        <dbReference type="ARBA" id="ARBA00022748"/>
    </source>
</evidence>
<feature type="transmembrane region" description="Helical" evidence="8">
    <location>
        <begin position="7"/>
        <end position="28"/>
    </location>
</feature>
<keyword evidence="7 8" id="KW-0472">Membrane</keyword>
<feature type="transmembrane region" description="Helical" evidence="8">
    <location>
        <begin position="73"/>
        <end position="93"/>
    </location>
</feature>
<keyword evidence="11" id="KW-1185">Reference proteome</keyword>
<evidence type="ECO:0000256" key="8">
    <source>
        <dbReference type="SAM" id="Phobius"/>
    </source>
</evidence>
<feature type="transmembrane region" description="Helical" evidence="8">
    <location>
        <begin position="113"/>
        <end position="133"/>
    </location>
</feature>
<evidence type="ECO:0000256" key="4">
    <source>
        <dbReference type="ARBA" id="ARBA00022692"/>
    </source>
</evidence>
<dbReference type="Pfam" id="PF01578">
    <property type="entry name" value="Cytochrom_C_asm"/>
    <property type="match status" value="1"/>
</dbReference>
<dbReference type="GO" id="GO:0005886">
    <property type="term" value="C:plasma membrane"/>
    <property type="evidence" value="ECO:0007669"/>
    <property type="project" value="TreeGrafter"/>
</dbReference>
<dbReference type="Proteomes" id="UP000037175">
    <property type="component" value="Unassembled WGS sequence"/>
</dbReference>
<gene>
    <name evidence="10" type="ORF">Tfer_0791</name>
</gene>
<organism evidence="10 11">
    <name type="scientific">Thermincola ferriacetica</name>
    <dbReference type="NCBI Taxonomy" id="281456"/>
    <lineage>
        <taxon>Bacteria</taxon>
        <taxon>Bacillati</taxon>
        <taxon>Bacillota</taxon>
        <taxon>Clostridia</taxon>
        <taxon>Eubacteriales</taxon>
        <taxon>Thermincolaceae</taxon>
        <taxon>Thermincola</taxon>
    </lineage>
</organism>
<evidence type="ECO:0000256" key="3">
    <source>
        <dbReference type="ARBA" id="ARBA00016463"/>
    </source>
</evidence>
<evidence type="ECO:0000313" key="10">
    <source>
        <dbReference type="EMBL" id="KNZ70607.1"/>
    </source>
</evidence>
<dbReference type="PRINTS" id="PR01386">
    <property type="entry name" value="CCMCBIOGNSIS"/>
</dbReference>
<dbReference type="InterPro" id="IPR002541">
    <property type="entry name" value="Cyt_c_assembly"/>
</dbReference>
<dbReference type="PATRIC" id="fig|281456.6.peg.837"/>
<dbReference type="EMBL" id="LGTE01000003">
    <property type="protein sequence ID" value="KNZ70607.1"/>
    <property type="molecule type" value="Genomic_DNA"/>
</dbReference>
<keyword evidence="6 8" id="KW-1133">Transmembrane helix</keyword>
<dbReference type="InterPro" id="IPR003557">
    <property type="entry name" value="Cyt_c_biogenesis_CcmC"/>
</dbReference>